<protein>
    <submittedName>
        <fullName evidence="1">Uncharacterized protein</fullName>
    </submittedName>
</protein>
<evidence type="ECO:0000313" key="1">
    <source>
        <dbReference type="EMBL" id="MFD0726653.1"/>
    </source>
</evidence>
<dbReference type="Proteomes" id="UP001597110">
    <property type="component" value="Unassembled WGS sequence"/>
</dbReference>
<comment type="caution">
    <text evidence="1">The sequence shown here is derived from an EMBL/GenBank/DDBJ whole genome shotgun (WGS) entry which is preliminary data.</text>
</comment>
<organism evidence="1 2">
    <name type="scientific">Lysobacter brunescens</name>
    <dbReference type="NCBI Taxonomy" id="262323"/>
    <lineage>
        <taxon>Bacteria</taxon>
        <taxon>Pseudomonadati</taxon>
        <taxon>Pseudomonadota</taxon>
        <taxon>Gammaproteobacteria</taxon>
        <taxon>Lysobacterales</taxon>
        <taxon>Lysobacteraceae</taxon>
        <taxon>Lysobacter</taxon>
    </lineage>
</organism>
<reference evidence="2" key="1">
    <citation type="journal article" date="2019" name="Int. J. Syst. Evol. Microbiol.">
        <title>The Global Catalogue of Microorganisms (GCM) 10K type strain sequencing project: providing services to taxonomists for standard genome sequencing and annotation.</title>
        <authorList>
            <consortium name="The Broad Institute Genomics Platform"/>
            <consortium name="The Broad Institute Genome Sequencing Center for Infectious Disease"/>
            <person name="Wu L."/>
            <person name="Ma J."/>
        </authorList>
    </citation>
    <scope>NUCLEOTIDE SEQUENCE [LARGE SCALE GENOMIC DNA]</scope>
    <source>
        <strain evidence="2">CCUG 55585</strain>
    </source>
</reference>
<gene>
    <name evidence="1" type="ORF">ACFQ0E_13710</name>
</gene>
<accession>A0ABW2YIC6</accession>
<dbReference type="EMBL" id="JBHTIF010000002">
    <property type="protein sequence ID" value="MFD0726653.1"/>
    <property type="molecule type" value="Genomic_DNA"/>
</dbReference>
<dbReference type="RefSeq" id="WP_386824695.1">
    <property type="nucleotide sequence ID" value="NZ_JBHTIF010000002.1"/>
</dbReference>
<evidence type="ECO:0000313" key="2">
    <source>
        <dbReference type="Proteomes" id="UP001597110"/>
    </source>
</evidence>
<proteinExistence type="predicted"/>
<keyword evidence="2" id="KW-1185">Reference proteome</keyword>
<sequence length="299" mass="32722">MTAIVLHAEEEFDPGLPRSTLARMLGDVSAAGFDALSLGLLHVGRDEGKFDESWVIAGELRYNDTLLFSDGRYVGPPDWPDTLARAAGTQSLRIALVFGGAGHQDFRAIRLLHARHGAAFVDSGLRRNLIALRDAMPWLDSIELCCEDTYDHDSFVAFASLLADLGFDLALRPSMFREFWVTAFAALHARHPGRVRRCHLQCHAKGSGNVPGDWATAFESAAPGFDASGFIIAAEWAENMPQEIRESMRGHAREARLGGGAIWSLERIIANGAEPARYADAIRAGLLDDERRSLSHTEA</sequence>
<name>A0ABW2YIC6_9GAMM</name>